<sequence>HVSSPLLIILPGRSGREAVLRRILATLDRPVAVLVPRRLQEASTWAKPLCSAWIECE</sequence>
<protein>
    <submittedName>
        <fullName evidence="1">Uncharacterized protein</fullName>
    </submittedName>
</protein>
<comment type="caution">
    <text evidence="1">The sequence shown here is derived from an EMBL/GenBank/DDBJ whole genome shotgun (WGS) entry which is preliminary data.</text>
</comment>
<feature type="non-terminal residue" evidence="1">
    <location>
        <position position="1"/>
    </location>
</feature>
<name>A0ABP0NN16_9DINO</name>
<feature type="non-terminal residue" evidence="1">
    <location>
        <position position="57"/>
    </location>
</feature>
<reference evidence="1 2" key="1">
    <citation type="submission" date="2024-02" db="EMBL/GenBank/DDBJ databases">
        <authorList>
            <person name="Chen Y."/>
            <person name="Shah S."/>
            <person name="Dougan E. K."/>
            <person name="Thang M."/>
            <person name="Chan C."/>
        </authorList>
    </citation>
    <scope>NUCLEOTIDE SEQUENCE [LARGE SCALE GENOMIC DNA]</scope>
</reference>
<accession>A0ABP0NN16</accession>
<dbReference type="Proteomes" id="UP001642484">
    <property type="component" value="Unassembled WGS sequence"/>
</dbReference>
<dbReference type="EMBL" id="CAXAMN010021957">
    <property type="protein sequence ID" value="CAK9064881.1"/>
    <property type="molecule type" value="Genomic_DNA"/>
</dbReference>
<evidence type="ECO:0000313" key="2">
    <source>
        <dbReference type="Proteomes" id="UP001642484"/>
    </source>
</evidence>
<gene>
    <name evidence="1" type="ORF">CCMP2556_LOCUS31900</name>
</gene>
<keyword evidence="2" id="KW-1185">Reference proteome</keyword>
<proteinExistence type="predicted"/>
<evidence type="ECO:0000313" key="1">
    <source>
        <dbReference type="EMBL" id="CAK9064881.1"/>
    </source>
</evidence>
<organism evidence="1 2">
    <name type="scientific">Durusdinium trenchii</name>
    <dbReference type="NCBI Taxonomy" id="1381693"/>
    <lineage>
        <taxon>Eukaryota</taxon>
        <taxon>Sar</taxon>
        <taxon>Alveolata</taxon>
        <taxon>Dinophyceae</taxon>
        <taxon>Suessiales</taxon>
        <taxon>Symbiodiniaceae</taxon>
        <taxon>Durusdinium</taxon>
    </lineage>
</organism>